<feature type="transmembrane region" description="Helical" evidence="1">
    <location>
        <begin position="50"/>
        <end position="70"/>
    </location>
</feature>
<dbReference type="EMBL" id="JAEVHI010000001">
    <property type="protein sequence ID" value="KAG5303244.1"/>
    <property type="molecule type" value="Genomic_DNA"/>
</dbReference>
<keyword evidence="1" id="KW-0472">Membrane</keyword>
<dbReference type="Proteomes" id="UP000670092">
    <property type="component" value="Unassembled WGS sequence"/>
</dbReference>
<gene>
    <name evidence="2" type="ORF">I7I52_01182</name>
</gene>
<organism evidence="2 3">
    <name type="scientific">Ajellomyces capsulatus</name>
    <name type="common">Darling's disease fungus</name>
    <name type="synonym">Histoplasma capsulatum</name>
    <dbReference type="NCBI Taxonomy" id="5037"/>
    <lineage>
        <taxon>Eukaryota</taxon>
        <taxon>Fungi</taxon>
        <taxon>Dikarya</taxon>
        <taxon>Ascomycota</taxon>
        <taxon>Pezizomycotina</taxon>
        <taxon>Eurotiomycetes</taxon>
        <taxon>Eurotiomycetidae</taxon>
        <taxon>Onygenales</taxon>
        <taxon>Ajellomycetaceae</taxon>
        <taxon>Histoplasma</taxon>
    </lineage>
</organism>
<comment type="caution">
    <text evidence="2">The sequence shown here is derived from an EMBL/GenBank/DDBJ whole genome shotgun (WGS) entry which is preliminary data.</text>
</comment>
<keyword evidence="1" id="KW-0812">Transmembrane</keyword>
<sequence>MTLSSRAVVGALTGNRPASYCRHRARSRSRWISARPAFSFSRTMASVRELFAAFISCLNSSVSITIALFFLRSTVLVFPRRLIRSANCSFLFRILFSWYTKR</sequence>
<dbReference type="VEuPathDB" id="FungiDB:I7I52_01182"/>
<proteinExistence type="predicted"/>
<evidence type="ECO:0000313" key="3">
    <source>
        <dbReference type="Proteomes" id="UP000670092"/>
    </source>
</evidence>
<reference evidence="2 3" key="1">
    <citation type="submission" date="2021-01" db="EMBL/GenBank/DDBJ databases">
        <title>Chromosome-level genome assembly of a human fungal pathogen reveals clustering of transcriptionally co-regulated genes.</title>
        <authorList>
            <person name="Voorhies M."/>
            <person name="Cohen S."/>
            <person name="Shea T.P."/>
            <person name="Petrus S."/>
            <person name="Munoz J.F."/>
            <person name="Poplawski S."/>
            <person name="Goldman W.E."/>
            <person name="Michael T."/>
            <person name="Cuomo C.A."/>
            <person name="Sil A."/>
            <person name="Beyhan S."/>
        </authorList>
    </citation>
    <scope>NUCLEOTIDE SEQUENCE [LARGE SCALE GENOMIC DNA]</scope>
    <source>
        <strain evidence="2 3">G184AR</strain>
    </source>
</reference>
<evidence type="ECO:0000256" key="1">
    <source>
        <dbReference type="SAM" id="Phobius"/>
    </source>
</evidence>
<protein>
    <submittedName>
        <fullName evidence="2">Uncharacterized protein</fullName>
    </submittedName>
</protein>
<accession>A0A8H8D6X9</accession>
<keyword evidence="1" id="KW-1133">Transmembrane helix</keyword>
<dbReference type="AlphaFoldDB" id="A0A8H8D6X9"/>
<evidence type="ECO:0000313" key="2">
    <source>
        <dbReference type="EMBL" id="KAG5303244.1"/>
    </source>
</evidence>
<name>A0A8H8D6X9_AJECA</name>